<evidence type="ECO:0000313" key="8">
    <source>
        <dbReference type="Proteomes" id="UP000886876"/>
    </source>
</evidence>
<sequence>MNWAAFCSYVVLTAITPGPNNIMSMSNAAKYGFRKSFPFNVGVWLGFLIVVALCAVFSTLLYELIPSIKPYMLVLGAVYILWLAWSIWRDRPHEDKKRGLSSTTTVFAGTVLQFVNVKGILYGMTTMSSFVLPYYRDIPTIALFAVILATAGFLCTLLWALCGSVFERFFKNYSKVVNAVMALLLVWCAWTMVSELWA</sequence>
<evidence type="ECO:0000256" key="3">
    <source>
        <dbReference type="ARBA" id="ARBA00022692"/>
    </source>
</evidence>
<dbReference type="PANTHER" id="PTHR30086:SF20">
    <property type="entry name" value="ARGININE EXPORTER PROTEIN ARGO-RELATED"/>
    <property type="match status" value="1"/>
</dbReference>
<keyword evidence="4 6" id="KW-1133">Transmembrane helix</keyword>
<feature type="transmembrane region" description="Helical" evidence="6">
    <location>
        <begin position="141"/>
        <end position="161"/>
    </location>
</feature>
<evidence type="ECO:0000256" key="6">
    <source>
        <dbReference type="SAM" id="Phobius"/>
    </source>
</evidence>
<dbReference type="InterPro" id="IPR001123">
    <property type="entry name" value="LeuE-type"/>
</dbReference>
<gene>
    <name evidence="7" type="ORF">IAD42_00035</name>
</gene>
<feature type="transmembrane region" description="Helical" evidence="6">
    <location>
        <begin position="68"/>
        <end position="88"/>
    </location>
</feature>
<reference evidence="7" key="1">
    <citation type="submission" date="2020-10" db="EMBL/GenBank/DDBJ databases">
        <authorList>
            <person name="Gilroy R."/>
        </authorList>
    </citation>
    <scope>NUCLEOTIDE SEQUENCE</scope>
    <source>
        <strain evidence="7">ChiHecec3B27-6122</strain>
    </source>
</reference>
<name>A0A9D1G448_9FIRM</name>
<feature type="transmembrane region" description="Helical" evidence="6">
    <location>
        <begin position="41"/>
        <end position="62"/>
    </location>
</feature>
<dbReference type="PANTHER" id="PTHR30086">
    <property type="entry name" value="ARGININE EXPORTER PROTEIN ARGO"/>
    <property type="match status" value="1"/>
</dbReference>
<keyword evidence="5 6" id="KW-0472">Membrane</keyword>
<evidence type="ECO:0000256" key="4">
    <source>
        <dbReference type="ARBA" id="ARBA00022989"/>
    </source>
</evidence>
<feature type="transmembrane region" description="Helical" evidence="6">
    <location>
        <begin position="100"/>
        <end position="121"/>
    </location>
</feature>
<keyword evidence="3 6" id="KW-0812">Transmembrane</keyword>
<accession>A0A9D1G448</accession>
<evidence type="ECO:0000256" key="5">
    <source>
        <dbReference type="ARBA" id="ARBA00023136"/>
    </source>
</evidence>
<dbReference type="GO" id="GO:0033228">
    <property type="term" value="P:cysteine export across plasma membrane"/>
    <property type="evidence" value="ECO:0007669"/>
    <property type="project" value="TreeGrafter"/>
</dbReference>
<evidence type="ECO:0000256" key="1">
    <source>
        <dbReference type="ARBA" id="ARBA00004651"/>
    </source>
</evidence>
<evidence type="ECO:0000313" key="7">
    <source>
        <dbReference type="EMBL" id="HIS96344.1"/>
    </source>
</evidence>
<evidence type="ECO:0000256" key="2">
    <source>
        <dbReference type="ARBA" id="ARBA00022475"/>
    </source>
</evidence>
<keyword evidence="2" id="KW-1003">Cell membrane</keyword>
<feature type="transmembrane region" description="Helical" evidence="6">
    <location>
        <begin position="173"/>
        <end position="193"/>
    </location>
</feature>
<proteinExistence type="predicted"/>
<dbReference type="Pfam" id="PF01810">
    <property type="entry name" value="LysE"/>
    <property type="match status" value="1"/>
</dbReference>
<dbReference type="Proteomes" id="UP000886876">
    <property type="component" value="Unassembled WGS sequence"/>
</dbReference>
<comment type="caution">
    <text evidence="7">The sequence shown here is derived from an EMBL/GenBank/DDBJ whole genome shotgun (WGS) entry which is preliminary data.</text>
</comment>
<dbReference type="AlphaFoldDB" id="A0A9D1G448"/>
<dbReference type="GO" id="GO:0005886">
    <property type="term" value="C:plasma membrane"/>
    <property type="evidence" value="ECO:0007669"/>
    <property type="project" value="UniProtKB-SubCell"/>
</dbReference>
<comment type="subcellular location">
    <subcellularLocation>
        <location evidence="1">Cell membrane</location>
        <topology evidence="1">Multi-pass membrane protein</topology>
    </subcellularLocation>
</comment>
<dbReference type="GO" id="GO:0015171">
    <property type="term" value="F:amino acid transmembrane transporter activity"/>
    <property type="evidence" value="ECO:0007669"/>
    <property type="project" value="TreeGrafter"/>
</dbReference>
<reference evidence="7" key="2">
    <citation type="journal article" date="2021" name="PeerJ">
        <title>Extensive microbial diversity within the chicken gut microbiome revealed by metagenomics and culture.</title>
        <authorList>
            <person name="Gilroy R."/>
            <person name="Ravi A."/>
            <person name="Getino M."/>
            <person name="Pursley I."/>
            <person name="Horton D.L."/>
            <person name="Alikhan N.F."/>
            <person name="Baker D."/>
            <person name="Gharbi K."/>
            <person name="Hall N."/>
            <person name="Watson M."/>
            <person name="Adriaenssens E.M."/>
            <person name="Foster-Nyarko E."/>
            <person name="Jarju S."/>
            <person name="Secka A."/>
            <person name="Antonio M."/>
            <person name="Oren A."/>
            <person name="Chaudhuri R.R."/>
            <person name="La Ragione R."/>
            <person name="Hildebrand F."/>
            <person name="Pallen M.J."/>
        </authorList>
    </citation>
    <scope>NUCLEOTIDE SEQUENCE</scope>
    <source>
        <strain evidence="7">ChiHecec3B27-6122</strain>
    </source>
</reference>
<organism evidence="7 8">
    <name type="scientific">Candidatus Scatomorpha pullistercoris</name>
    <dbReference type="NCBI Taxonomy" id="2840929"/>
    <lineage>
        <taxon>Bacteria</taxon>
        <taxon>Bacillati</taxon>
        <taxon>Bacillota</taxon>
        <taxon>Clostridia</taxon>
        <taxon>Eubacteriales</taxon>
        <taxon>Candidatus Scatomorpha</taxon>
    </lineage>
</organism>
<dbReference type="EMBL" id="DVJS01000001">
    <property type="protein sequence ID" value="HIS96344.1"/>
    <property type="molecule type" value="Genomic_DNA"/>
</dbReference>
<protein>
    <submittedName>
        <fullName evidence="7">LysE family transporter</fullName>
    </submittedName>
</protein>